<dbReference type="NCBIfam" id="TIGR04170">
    <property type="entry name" value="RNR_1b_NrdE"/>
    <property type="match status" value="1"/>
</dbReference>
<comment type="catalytic activity">
    <reaction evidence="9 10">
        <text>a 2'-deoxyribonucleoside 5'-diphosphate + [thioredoxin]-disulfide + H2O = a ribonucleoside 5'-diphosphate + [thioredoxin]-dithiol</text>
        <dbReference type="Rhea" id="RHEA:23252"/>
        <dbReference type="Rhea" id="RHEA-COMP:10698"/>
        <dbReference type="Rhea" id="RHEA-COMP:10700"/>
        <dbReference type="ChEBI" id="CHEBI:15377"/>
        <dbReference type="ChEBI" id="CHEBI:29950"/>
        <dbReference type="ChEBI" id="CHEBI:50058"/>
        <dbReference type="ChEBI" id="CHEBI:57930"/>
        <dbReference type="ChEBI" id="CHEBI:73316"/>
        <dbReference type="EC" id="1.17.4.1"/>
    </reaction>
</comment>
<keyword evidence="7 10" id="KW-0215">Deoxyribonucleotide synthesis</keyword>
<evidence type="ECO:0000256" key="5">
    <source>
        <dbReference type="ARBA" id="ARBA00022840"/>
    </source>
</evidence>
<gene>
    <name evidence="12" type="ORF">PBC4_057</name>
</gene>
<protein>
    <recommendedName>
        <fullName evidence="2 10">Ribonucleoside-diphosphate reductase</fullName>
        <ecNumber evidence="2 10">1.17.4.1</ecNumber>
    </recommendedName>
</protein>
<sequence>MSKWVELNNEVTTKVDGKYQLQKDKEAVRSYFMDYINDNLRSFLDFEEKINYMVNEKYYDKEVLDQYTPEQVEAVFKNAYSFDFRFPSFMSALKFFTDYALMNREGTRYLERYEDRVAMTALFLGQGNFVKALNFCTRMMQQRYQPATPTFLNAGKYARGEMVSCFLLDVGDSMNDISFRISNSLELSKLGGGVALNLSALRAKGDPIKGIANRASGVVPVMKLLEDSFSYANQLGARKGSGVAYLNIFHWDIIDFLDTKKINTDEKTRIQSLSIGVSIPDRFLELAEEDEEFYMFSPYDIQKEYGQDIDEIEWDEMYDIIVNNPNVKKKKMSANEMFCDYIMRVLFESGYPYVMFEGNVNNAHPLKYLGKVKKSNLCTEILEYSSKTIKADYGENDVLGLDISCNLGSLNIVNVMEGKDLEGDVHAAMEMLTSVVDFSKIKNVPTIELANEVMKSVGLGFMNLHGYLAKNKIPYGSKASIDFCRTFFSTINYHTLVKSNRMAMERGSTFYGFSQSTYITGEYFEPHIAEDYNPKTKKVQKLFEGIHIPTQEDWNKLKENVMLHGLYHSYRLASAPTGGISYVQNATQGVLPIVNKIEARTTNKFTVQYPAPFLDEAEDYYESAYDIDPFKIVDVIAEIQKHIDQGISFTIHYKGEANTRLLGRIYAYAWKKKIKTIYYVRTKLTQVEECEACSV</sequence>
<dbReference type="InterPro" id="IPR000788">
    <property type="entry name" value="RNR_lg_C"/>
</dbReference>
<dbReference type="Pfam" id="PF08343">
    <property type="entry name" value="RNR_N"/>
    <property type="match status" value="1"/>
</dbReference>
<evidence type="ECO:0000256" key="2">
    <source>
        <dbReference type="ARBA" id="ARBA00012274"/>
    </source>
</evidence>
<dbReference type="GO" id="GO:0004748">
    <property type="term" value="F:ribonucleoside-diphosphate reductase activity, thioredoxin disulfide as acceptor"/>
    <property type="evidence" value="ECO:0007669"/>
    <property type="project" value="UniProtKB-EC"/>
</dbReference>
<name>A0A1D6X899_9CAUD</name>
<evidence type="ECO:0000256" key="3">
    <source>
        <dbReference type="ARBA" id="ARBA00022533"/>
    </source>
</evidence>
<dbReference type="InterPro" id="IPR013554">
    <property type="entry name" value="RNR_N"/>
</dbReference>
<evidence type="ECO:0000256" key="8">
    <source>
        <dbReference type="ARBA" id="ARBA00023157"/>
    </source>
</evidence>
<dbReference type="Pfam" id="PF00317">
    <property type="entry name" value="Ribonuc_red_lgN"/>
    <property type="match status" value="1"/>
</dbReference>
<evidence type="ECO:0000313" key="13">
    <source>
        <dbReference type="Proteomes" id="UP000224963"/>
    </source>
</evidence>
<dbReference type="PANTHER" id="PTHR11573:SF30">
    <property type="entry name" value="RIBONUCLEOSIDE-DIPHOSPHATE REDUCTASE 2 SUBUNIT ALPHA"/>
    <property type="match status" value="1"/>
</dbReference>
<keyword evidence="6 10" id="KW-0560">Oxidoreductase</keyword>
<dbReference type="Gene3D" id="3.20.70.20">
    <property type="match status" value="1"/>
</dbReference>
<dbReference type="GO" id="GO:0005524">
    <property type="term" value="F:ATP binding"/>
    <property type="evidence" value="ECO:0007669"/>
    <property type="project" value="UniProtKB-KW"/>
</dbReference>
<evidence type="ECO:0000259" key="11">
    <source>
        <dbReference type="PROSITE" id="PS00089"/>
    </source>
</evidence>
<keyword evidence="8" id="KW-1015">Disulfide bond</keyword>
<dbReference type="EC" id="1.17.4.1" evidence="2 10"/>
<dbReference type="Proteomes" id="UP000224963">
    <property type="component" value="Segment"/>
</dbReference>
<dbReference type="Gene3D" id="1.10.1650.20">
    <property type="match status" value="1"/>
</dbReference>
<evidence type="ECO:0000256" key="1">
    <source>
        <dbReference type="ARBA" id="ARBA00010406"/>
    </source>
</evidence>
<comment type="similarity">
    <text evidence="1 10">Belongs to the ribonucleoside diphosphate reductase large chain family.</text>
</comment>
<feature type="domain" description="Ribonucleotide reductase large subunit" evidence="11">
    <location>
        <begin position="554"/>
        <end position="576"/>
    </location>
</feature>
<dbReference type="UniPathway" id="UPA00326"/>
<evidence type="ECO:0000256" key="10">
    <source>
        <dbReference type="RuleBase" id="RU003410"/>
    </source>
</evidence>
<keyword evidence="13" id="KW-1185">Reference proteome</keyword>
<evidence type="ECO:0000256" key="4">
    <source>
        <dbReference type="ARBA" id="ARBA00022741"/>
    </source>
</evidence>
<evidence type="ECO:0000256" key="6">
    <source>
        <dbReference type="ARBA" id="ARBA00023002"/>
    </source>
</evidence>
<evidence type="ECO:0000256" key="9">
    <source>
        <dbReference type="ARBA" id="ARBA00047754"/>
    </source>
</evidence>
<comment type="function">
    <text evidence="10">Provides the precursors necessary for DNA synthesis. Catalyzes the biosynthesis of deoxyribonucleotides from the corresponding ribonucleotides.</text>
</comment>
<dbReference type="InterPro" id="IPR008926">
    <property type="entry name" value="RNR_R1-su_N"/>
</dbReference>
<dbReference type="Pfam" id="PF02867">
    <property type="entry name" value="Ribonuc_red_lgC"/>
    <property type="match status" value="1"/>
</dbReference>
<dbReference type="PRINTS" id="PR01183">
    <property type="entry name" value="RIBORDTASEM1"/>
</dbReference>
<reference evidence="12 13" key="1">
    <citation type="journal article" date="2016" name="FEMS Microbiol. Lett.">
        <title>Characterization of LysPBC4, a novel Bacillus cereus-specific endolysin of bacteriophage PBC4.</title>
        <authorList>
            <person name="Na H."/>
            <person name="Kong M."/>
            <person name="Ryu S."/>
        </authorList>
    </citation>
    <scope>NUCLEOTIDE SEQUENCE [LARGE SCALE GENOMIC DNA]</scope>
</reference>
<evidence type="ECO:0000313" key="12">
    <source>
        <dbReference type="EMBL" id="AKQ08249.1"/>
    </source>
</evidence>
<dbReference type="PROSITE" id="PS00089">
    <property type="entry name" value="RIBORED_LARGE"/>
    <property type="match status" value="1"/>
</dbReference>
<dbReference type="SUPFAM" id="SSF48168">
    <property type="entry name" value="R1 subunit of ribonucleotide reductase, N-terminal domain"/>
    <property type="match status" value="1"/>
</dbReference>
<keyword evidence="4" id="KW-0547">Nucleotide-binding</keyword>
<dbReference type="InterPro" id="IPR013509">
    <property type="entry name" value="RNR_lsu_N"/>
</dbReference>
<dbReference type="InterPro" id="IPR026459">
    <property type="entry name" value="RNR_1b_NrdE"/>
</dbReference>
<organism evidence="12 13">
    <name type="scientific">Bacillus phage PBC4</name>
    <dbReference type="NCBI Taxonomy" id="1675028"/>
    <lineage>
        <taxon>Viruses</taxon>
        <taxon>Duplodnaviria</taxon>
        <taxon>Heunggongvirae</taxon>
        <taxon>Uroviricota</taxon>
        <taxon>Caudoviricetes</taxon>
        <taxon>Sejongvirinae</taxon>
        <taxon>Yihwangvirus</taxon>
        <taxon>Yihwangvirus PBC4</taxon>
    </lineage>
</organism>
<accession>A0A1D6X899</accession>
<evidence type="ECO:0000256" key="7">
    <source>
        <dbReference type="ARBA" id="ARBA00023116"/>
    </source>
</evidence>
<dbReference type="InterPro" id="IPR039718">
    <property type="entry name" value="Rrm1"/>
</dbReference>
<keyword evidence="5" id="KW-0067">ATP-binding</keyword>
<keyword evidence="3" id="KW-0021">Allosteric enzyme</keyword>
<dbReference type="GO" id="GO:0009263">
    <property type="term" value="P:deoxyribonucleotide biosynthetic process"/>
    <property type="evidence" value="ECO:0007669"/>
    <property type="project" value="UniProtKB-KW"/>
</dbReference>
<dbReference type="EMBL" id="KT070866">
    <property type="protein sequence ID" value="AKQ08249.1"/>
    <property type="molecule type" value="Genomic_DNA"/>
</dbReference>
<dbReference type="NCBIfam" id="TIGR02506">
    <property type="entry name" value="NrdE_NrdA"/>
    <property type="match status" value="1"/>
</dbReference>
<dbReference type="InterPro" id="IPR013346">
    <property type="entry name" value="NrdE_NrdA_C"/>
</dbReference>
<dbReference type="PANTHER" id="PTHR11573">
    <property type="entry name" value="RIBONUCLEOSIDE-DIPHOSPHATE REDUCTASE LARGE CHAIN"/>
    <property type="match status" value="1"/>
</dbReference>
<dbReference type="CDD" id="cd01679">
    <property type="entry name" value="RNR_I"/>
    <property type="match status" value="1"/>
</dbReference>
<proteinExistence type="inferred from homology"/>
<dbReference type="SUPFAM" id="SSF51998">
    <property type="entry name" value="PFL-like glycyl radical enzymes"/>
    <property type="match status" value="1"/>
</dbReference>